<feature type="domain" description="PAS" evidence="2">
    <location>
        <begin position="823"/>
        <end position="860"/>
    </location>
</feature>
<dbReference type="NCBIfam" id="TIGR00229">
    <property type="entry name" value="sensory_box"/>
    <property type="match status" value="7"/>
</dbReference>
<evidence type="ECO:0000256" key="1">
    <source>
        <dbReference type="SAM" id="Coils"/>
    </source>
</evidence>
<dbReference type="PROSITE" id="PS50113">
    <property type="entry name" value="PAC"/>
    <property type="match status" value="6"/>
</dbReference>
<feature type="domain" description="PAS" evidence="2">
    <location>
        <begin position="423"/>
        <end position="493"/>
    </location>
</feature>
<feature type="domain" description="PAS" evidence="2">
    <location>
        <begin position="295"/>
        <end position="370"/>
    </location>
</feature>
<dbReference type="Pfam" id="PF08448">
    <property type="entry name" value="PAS_4"/>
    <property type="match status" value="1"/>
</dbReference>
<dbReference type="InterPro" id="IPR000014">
    <property type="entry name" value="PAS"/>
</dbReference>
<gene>
    <name evidence="4" type="ORF">LCGC14_0739750</name>
</gene>
<dbReference type="GO" id="GO:0006355">
    <property type="term" value="P:regulation of DNA-templated transcription"/>
    <property type="evidence" value="ECO:0007669"/>
    <property type="project" value="InterPro"/>
</dbReference>
<dbReference type="Pfam" id="PF13426">
    <property type="entry name" value="PAS_9"/>
    <property type="match status" value="4"/>
</dbReference>
<feature type="domain" description="PAC" evidence="3">
    <location>
        <begin position="497"/>
        <end position="549"/>
    </location>
</feature>
<dbReference type="Pfam" id="PF00989">
    <property type="entry name" value="PAS"/>
    <property type="match status" value="1"/>
</dbReference>
<feature type="non-terminal residue" evidence="4">
    <location>
        <position position="860"/>
    </location>
</feature>
<dbReference type="SMART" id="SM00091">
    <property type="entry name" value="PAS"/>
    <property type="match status" value="7"/>
</dbReference>
<evidence type="ECO:0000259" key="2">
    <source>
        <dbReference type="PROSITE" id="PS50112"/>
    </source>
</evidence>
<reference evidence="4" key="1">
    <citation type="journal article" date="2015" name="Nature">
        <title>Complex archaea that bridge the gap between prokaryotes and eukaryotes.</title>
        <authorList>
            <person name="Spang A."/>
            <person name="Saw J.H."/>
            <person name="Jorgensen S.L."/>
            <person name="Zaremba-Niedzwiedzka K."/>
            <person name="Martijn J."/>
            <person name="Lind A.E."/>
            <person name="van Eijk R."/>
            <person name="Schleper C."/>
            <person name="Guy L."/>
            <person name="Ettema T.J."/>
        </authorList>
    </citation>
    <scope>NUCLEOTIDE SEQUENCE</scope>
</reference>
<protein>
    <recommendedName>
        <fullName evidence="5">PAS domain S-box protein</fullName>
    </recommendedName>
</protein>
<dbReference type="EMBL" id="LAZR01001742">
    <property type="protein sequence ID" value="KKN39813.1"/>
    <property type="molecule type" value="Genomic_DNA"/>
</dbReference>
<evidence type="ECO:0000259" key="3">
    <source>
        <dbReference type="PROSITE" id="PS50113"/>
    </source>
</evidence>
<dbReference type="PROSITE" id="PS50112">
    <property type="entry name" value="PAS"/>
    <property type="match status" value="5"/>
</dbReference>
<name>A0A0F9TED9_9ZZZZ</name>
<dbReference type="PANTHER" id="PTHR44757">
    <property type="entry name" value="DIGUANYLATE CYCLASE DGCP"/>
    <property type="match status" value="1"/>
</dbReference>
<keyword evidence="1" id="KW-0175">Coiled coil</keyword>
<dbReference type="InterPro" id="IPR001610">
    <property type="entry name" value="PAC"/>
</dbReference>
<feature type="domain" description="PAS" evidence="2">
    <location>
        <begin position="683"/>
        <end position="724"/>
    </location>
</feature>
<dbReference type="InterPro" id="IPR000700">
    <property type="entry name" value="PAS-assoc_C"/>
</dbReference>
<dbReference type="InterPro" id="IPR013767">
    <property type="entry name" value="PAS_fold"/>
</dbReference>
<dbReference type="AlphaFoldDB" id="A0A0F9TED9"/>
<dbReference type="Gene3D" id="3.30.450.20">
    <property type="entry name" value="PAS domain"/>
    <property type="match status" value="7"/>
</dbReference>
<dbReference type="Pfam" id="PF08447">
    <property type="entry name" value="PAS_3"/>
    <property type="match status" value="1"/>
</dbReference>
<dbReference type="CDD" id="cd00130">
    <property type="entry name" value="PAS"/>
    <property type="match status" value="4"/>
</dbReference>
<feature type="domain" description="PAC" evidence="3">
    <location>
        <begin position="84"/>
        <end position="144"/>
    </location>
</feature>
<sequence>MINLDENENRKVENIFEALYNDSPIGIELFDSEGKLYNVNSSCMELFGVVNKGDLMGFDLFSDPNLPLEYKLQLKQRKTLRYESTFDFDLVKSHKFYETTKSGKIFIDVLITPLYLENSNKVSKYLVQVQDITERKTVEQKLKDSKEKYRTMINSLDIGFYRVMIDGTYVNHNPEHNRILGIDPSKSLKGEKTVDFWQNIEDRSKYLKDLSNNGFIRDYIVHAKKVNGEKIVLQANTHLIKDSGGQNVAVEGTFIDITEKFKIQEELKDSKEKLQDLNKNLERRVIERTADLKNSEEEFRMLFENANDAIFLHDISDENIPGKFIKVNEKACRLYGYNRVEMLELTPYDLADPDHLEDLLEIPNKLLKKGNLTFEAIDRTKKGKSFLVEASSHIFRLNGKNMALTIVRDVTERKKADEALKESEVRFRATFEQAAVGIAHTAIDGTFLRVNQRLCDIVKFSREEMLNLTFQDITHPEDLEADLDFAAQVLDGTIQTFSMEKRYICKDNSVVWANLTGSLVRELSGEPKYFIVVIEDINEKKLAEQKLIISEEKYKDLSKEMEMILDHFPGPIFYKDAQNHFLRVNKFLAEAHNLSKEELRGKSLFELYPKQEAKAYWDDDLEVIKSGEPKLNIVEPWDTKEGRKWLLTSKIPFVNEEGIITGIIGISNDITGQKMMEDAIRVSERKLKTLMEAVPIGISISNPEGIISDINSEALRLFGYASKEEMLQTPAKNFYYFEEDRRLFVELLEKNGFVKDFEFLSKRVDGTTIWLSMNSATQTIGEELMYINSFQDITERKEKEDELRLHSEIMTNISEGVYLIRIADGIIVYTNPAFEEMFGYNPGEMIDQNVAIVNAPTDKT</sequence>
<dbReference type="InterPro" id="IPR013656">
    <property type="entry name" value="PAS_4"/>
</dbReference>
<dbReference type="InterPro" id="IPR035965">
    <property type="entry name" value="PAS-like_dom_sf"/>
</dbReference>
<feature type="domain" description="PAC" evidence="3">
    <location>
        <begin position="370"/>
        <end position="422"/>
    </location>
</feature>
<dbReference type="PANTHER" id="PTHR44757:SF2">
    <property type="entry name" value="BIOFILM ARCHITECTURE MAINTENANCE PROTEIN MBAA"/>
    <property type="match status" value="1"/>
</dbReference>
<feature type="domain" description="PAC" evidence="3">
    <location>
        <begin position="755"/>
        <end position="805"/>
    </location>
</feature>
<dbReference type="SUPFAM" id="SSF55785">
    <property type="entry name" value="PYP-like sensor domain (PAS domain)"/>
    <property type="match status" value="7"/>
</dbReference>
<dbReference type="InterPro" id="IPR052155">
    <property type="entry name" value="Biofilm_reg_signaling"/>
</dbReference>
<proteinExistence type="predicted"/>
<evidence type="ECO:0008006" key="5">
    <source>
        <dbReference type="Google" id="ProtNLM"/>
    </source>
</evidence>
<feature type="domain" description="PAC" evidence="3">
    <location>
        <begin position="217"/>
        <end position="269"/>
    </location>
</feature>
<accession>A0A0F9TED9</accession>
<feature type="coiled-coil region" evidence="1">
    <location>
        <begin position="260"/>
        <end position="298"/>
    </location>
</feature>
<comment type="caution">
    <text evidence="4">The sequence shown here is derived from an EMBL/GenBank/DDBJ whole genome shotgun (WGS) entry which is preliminary data.</text>
</comment>
<feature type="domain" description="PAC" evidence="3">
    <location>
        <begin position="627"/>
        <end position="682"/>
    </location>
</feature>
<evidence type="ECO:0000313" key="4">
    <source>
        <dbReference type="EMBL" id="KKN39813.1"/>
    </source>
</evidence>
<organism evidence="4">
    <name type="scientific">marine sediment metagenome</name>
    <dbReference type="NCBI Taxonomy" id="412755"/>
    <lineage>
        <taxon>unclassified sequences</taxon>
        <taxon>metagenomes</taxon>
        <taxon>ecological metagenomes</taxon>
    </lineage>
</organism>
<feature type="domain" description="PAS" evidence="2">
    <location>
        <begin position="557"/>
        <end position="627"/>
    </location>
</feature>
<dbReference type="InterPro" id="IPR013655">
    <property type="entry name" value="PAS_fold_3"/>
</dbReference>
<dbReference type="SMART" id="SM00086">
    <property type="entry name" value="PAC"/>
    <property type="match status" value="6"/>
</dbReference>